<proteinExistence type="predicted"/>
<sequence>MSTAAMSASWPPLKVSFNSPPQRSASPRRRPWDGVPMDKLQFKPGSDGGEWVWVRLPTQAEAAQQQKSPSAAATEVEDEERPLKVVFASPAEYFTDAAPIGNGSLGGMVWGGVATEKLQLNRN</sequence>
<protein>
    <recommendedName>
        <fullName evidence="2">Glycosyl hydrolase family 95 N-terminal domain-containing protein</fullName>
    </recommendedName>
</protein>
<evidence type="ECO:0000259" key="2">
    <source>
        <dbReference type="Pfam" id="PF14498"/>
    </source>
</evidence>
<dbReference type="EMBL" id="PQIB02000011">
    <property type="protein sequence ID" value="RLM87227.1"/>
    <property type="molecule type" value="Genomic_DNA"/>
</dbReference>
<name>A0A3L6QTS7_PANMI</name>
<dbReference type="InterPro" id="IPR027414">
    <property type="entry name" value="GH95_N_dom"/>
</dbReference>
<accession>A0A3L6QTS7</accession>
<feature type="region of interest" description="Disordered" evidence="1">
    <location>
        <begin position="62"/>
        <end position="81"/>
    </location>
</feature>
<dbReference type="STRING" id="4540.A0A3L6QTS7"/>
<organism evidence="3 4">
    <name type="scientific">Panicum miliaceum</name>
    <name type="common">Proso millet</name>
    <name type="synonym">Broomcorn millet</name>
    <dbReference type="NCBI Taxonomy" id="4540"/>
    <lineage>
        <taxon>Eukaryota</taxon>
        <taxon>Viridiplantae</taxon>
        <taxon>Streptophyta</taxon>
        <taxon>Embryophyta</taxon>
        <taxon>Tracheophyta</taxon>
        <taxon>Spermatophyta</taxon>
        <taxon>Magnoliopsida</taxon>
        <taxon>Liliopsida</taxon>
        <taxon>Poales</taxon>
        <taxon>Poaceae</taxon>
        <taxon>PACMAD clade</taxon>
        <taxon>Panicoideae</taxon>
        <taxon>Panicodae</taxon>
        <taxon>Paniceae</taxon>
        <taxon>Panicinae</taxon>
        <taxon>Panicum</taxon>
        <taxon>Panicum sect. Panicum</taxon>
    </lineage>
</organism>
<evidence type="ECO:0000313" key="4">
    <source>
        <dbReference type="Proteomes" id="UP000275267"/>
    </source>
</evidence>
<evidence type="ECO:0000313" key="3">
    <source>
        <dbReference type="EMBL" id="RLM87227.1"/>
    </source>
</evidence>
<reference evidence="4" key="1">
    <citation type="journal article" date="2019" name="Nat. Commun.">
        <title>The genome of broomcorn millet.</title>
        <authorList>
            <person name="Zou C."/>
            <person name="Miki D."/>
            <person name="Li D."/>
            <person name="Tang Q."/>
            <person name="Xiao L."/>
            <person name="Rajput S."/>
            <person name="Deng P."/>
            <person name="Jia W."/>
            <person name="Huang R."/>
            <person name="Zhang M."/>
            <person name="Sun Y."/>
            <person name="Hu J."/>
            <person name="Fu X."/>
            <person name="Schnable P.S."/>
            <person name="Li F."/>
            <person name="Zhang H."/>
            <person name="Feng B."/>
            <person name="Zhu X."/>
            <person name="Liu R."/>
            <person name="Schnable J.C."/>
            <person name="Zhu J.-K."/>
            <person name="Zhang H."/>
        </authorList>
    </citation>
    <scope>NUCLEOTIDE SEQUENCE [LARGE SCALE GENOMIC DNA]</scope>
</reference>
<dbReference type="Gene3D" id="2.70.98.50">
    <property type="entry name" value="putative glycoside hydrolase family protein from bacillus halodurans"/>
    <property type="match status" value="1"/>
</dbReference>
<dbReference type="PANTHER" id="PTHR31084">
    <property type="entry name" value="ALPHA-L-FUCOSIDASE 2"/>
    <property type="match status" value="1"/>
</dbReference>
<dbReference type="OrthoDB" id="1724298at2759"/>
<feature type="domain" description="Glycosyl hydrolase family 95 N-terminal" evidence="2">
    <location>
        <begin position="87"/>
        <end position="122"/>
    </location>
</feature>
<feature type="compositionally biased region" description="Low complexity" evidence="1">
    <location>
        <begin position="62"/>
        <end position="73"/>
    </location>
</feature>
<comment type="caution">
    <text evidence="3">The sequence shown here is derived from an EMBL/GenBank/DDBJ whole genome shotgun (WGS) entry which is preliminary data.</text>
</comment>
<feature type="region of interest" description="Disordered" evidence="1">
    <location>
        <begin position="1"/>
        <end position="36"/>
    </location>
</feature>
<dbReference type="Pfam" id="PF14498">
    <property type="entry name" value="Glyco_hyd_65N_2"/>
    <property type="match status" value="1"/>
</dbReference>
<dbReference type="GO" id="GO:0004560">
    <property type="term" value="F:alpha-L-fucosidase activity"/>
    <property type="evidence" value="ECO:0007669"/>
    <property type="project" value="TreeGrafter"/>
</dbReference>
<dbReference type="Proteomes" id="UP000275267">
    <property type="component" value="Unassembled WGS sequence"/>
</dbReference>
<dbReference type="PANTHER" id="PTHR31084:SF17">
    <property type="entry name" value="GLYCOSYL HYDROLASE FAMILY 95 N-TERMINAL DOMAIN-CONTAINING PROTEIN"/>
    <property type="match status" value="1"/>
</dbReference>
<evidence type="ECO:0000256" key="1">
    <source>
        <dbReference type="SAM" id="MobiDB-lite"/>
    </source>
</evidence>
<gene>
    <name evidence="3" type="ORF">C2845_PM04G14070</name>
</gene>
<keyword evidence="4" id="KW-1185">Reference proteome</keyword>
<dbReference type="AlphaFoldDB" id="A0A3L6QTS7"/>